<feature type="region of interest" description="Disordered" evidence="1">
    <location>
        <begin position="1"/>
        <end position="57"/>
    </location>
</feature>
<gene>
    <name evidence="3" type="primary">LOC106540017</name>
</gene>
<evidence type="ECO:0000256" key="1">
    <source>
        <dbReference type="SAM" id="MobiDB-lite"/>
    </source>
</evidence>
<evidence type="ECO:0000313" key="2">
    <source>
        <dbReference type="Proteomes" id="UP000504617"/>
    </source>
</evidence>
<dbReference type="OrthoDB" id="5974632at2759"/>
<dbReference type="GO" id="GO:0035869">
    <property type="term" value="C:ciliary transition zone"/>
    <property type="evidence" value="ECO:0007669"/>
    <property type="project" value="TreeGrafter"/>
</dbReference>
<evidence type="ECO:0000313" key="3">
    <source>
        <dbReference type="RefSeq" id="XP_013910455.1"/>
    </source>
</evidence>
<dbReference type="KEGG" id="tsr:106540017"/>
<dbReference type="AlphaFoldDB" id="A0A6I9Y132"/>
<organism evidence="2 3">
    <name type="scientific">Thamnophis sirtalis</name>
    <dbReference type="NCBI Taxonomy" id="35019"/>
    <lineage>
        <taxon>Eukaryota</taxon>
        <taxon>Metazoa</taxon>
        <taxon>Chordata</taxon>
        <taxon>Craniata</taxon>
        <taxon>Vertebrata</taxon>
        <taxon>Euteleostomi</taxon>
        <taxon>Lepidosauria</taxon>
        <taxon>Squamata</taxon>
        <taxon>Bifurcata</taxon>
        <taxon>Unidentata</taxon>
        <taxon>Episquamata</taxon>
        <taxon>Toxicofera</taxon>
        <taxon>Serpentes</taxon>
        <taxon>Colubroidea</taxon>
        <taxon>Colubridae</taxon>
        <taxon>Natricinae</taxon>
        <taxon>Thamnophis</taxon>
    </lineage>
</organism>
<reference evidence="3" key="1">
    <citation type="submission" date="2025-08" db="UniProtKB">
        <authorList>
            <consortium name="RefSeq"/>
        </authorList>
    </citation>
    <scope>IDENTIFICATION</scope>
</reference>
<dbReference type="GeneID" id="106540017"/>
<protein>
    <submittedName>
        <fullName evidence="3">Uncharacterized protein LOC106540017</fullName>
    </submittedName>
</protein>
<dbReference type="Proteomes" id="UP000504617">
    <property type="component" value="Unplaced"/>
</dbReference>
<dbReference type="GO" id="GO:0060271">
    <property type="term" value="P:cilium assembly"/>
    <property type="evidence" value="ECO:0007669"/>
    <property type="project" value="TreeGrafter"/>
</dbReference>
<accession>A0A6I9Y132</accession>
<dbReference type="PANTHER" id="PTHR14492">
    <property type="entry name" value="JBTS17"/>
    <property type="match status" value="1"/>
</dbReference>
<dbReference type="Pfam" id="PF15392">
    <property type="entry name" value="Joubert"/>
    <property type="match status" value="1"/>
</dbReference>
<dbReference type="RefSeq" id="XP_013910455.1">
    <property type="nucleotide sequence ID" value="XM_014054980.1"/>
</dbReference>
<proteinExistence type="predicted"/>
<name>A0A6I9Y132_9SAUR</name>
<feature type="compositionally biased region" description="Polar residues" evidence="1">
    <location>
        <begin position="7"/>
        <end position="18"/>
    </location>
</feature>
<keyword evidence="2" id="KW-1185">Reference proteome</keyword>
<dbReference type="PANTHER" id="PTHR14492:SF4">
    <property type="entry name" value="CILIOGENESIS AND PLANAR POLARITY EFFECTOR 1"/>
    <property type="match status" value="1"/>
</dbReference>
<sequence length="209" mass="23448">MHDLLSDTAQLPSSQYKPSSGRKLTYDFKQPRTASAGGFHGRSKPFAKVGLGPARSLSSLSCDTAWKKGRLCQSPYRRMSLEAHQGEAYGRSRRNQRQWPSNRLDLRSHAFDQTRESMNEKRFFTSTMTSQATEETDDNTVSGWSVPEEIQQILYGTSNVHFKKESLPEDACSIASLNNIDSMSESTSSILSKLDWNAIEAMVANVEEK</sequence>
<dbReference type="InterPro" id="IPR028236">
    <property type="entry name" value="CPLANE1"/>
</dbReference>